<feature type="transmembrane region" description="Helical" evidence="9">
    <location>
        <begin position="397"/>
        <end position="418"/>
    </location>
</feature>
<feature type="transmembrane region" description="Helical" evidence="9">
    <location>
        <begin position="539"/>
        <end position="558"/>
    </location>
</feature>
<protein>
    <recommendedName>
        <fullName evidence="9">Efflux pump membrane transporter</fullName>
    </recommendedName>
</protein>
<feature type="transmembrane region" description="Helical" evidence="9">
    <location>
        <begin position="871"/>
        <end position="889"/>
    </location>
</feature>
<keyword evidence="6 9" id="KW-0812">Transmembrane</keyword>
<organism evidence="11 12">
    <name type="scientific">Alkanindiges illinoisensis</name>
    <dbReference type="NCBI Taxonomy" id="197183"/>
    <lineage>
        <taxon>Bacteria</taxon>
        <taxon>Pseudomonadati</taxon>
        <taxon>Pseudomonadota</taxon>
        <taxon>Gammaproteobacteria</taxon>
        <taxon>Moraxellales</taxon>
        <taxon>Moraxellaceae</taxon>
        <taxon>Alkanindiges</taxon>
    </lineage>
</organism>
<dbReference type="GO" id="GO:0009636">
    <property type="term" value="P:response to toxic substance"/>
    <property type="evidence" value="ECO:0007669"/>
    <property type="project" value="UniProtKB-ARBA"/>
</dbReference>
<dbReference type="Gene3D" id="1.20.1640.10">
    <property type="entry name" value="Multidrug efflux transporter AcrB transmembrane domain"/>
    <property type="match status" value="2"/>
</dbReference>
<evidence type="ECO:0000256" key="5">
    <source>
        <dbReference type="ARBA" id="ARBA00022519"/>
    </source>
</evidence>
<dbReference type="OrthoDB" id="9757904at2"/>
<dbReference type="Gene3D" id="3.30.70.1320">
    <property type="entry name" value="Multidrug efflux transporter AcrB pore domain like"/>
    <property type="match status" value="1"/>
</dbReference>
<dbReference type="Pfam" id="PF00873">
    <property type="entry name" value="ACR_tran"/>
    <property type="match status" value="1"/>
</dbReference>
<feature type="transmembrane region" description="Helical" evidence="9">
    <location>
        <begin position="999"/>
        <end position="1025"/>
    </location>
</feature>
<evidence type="ECO:0000256" key="2">
    <source>
        <dbReference type="ARBA" id="ARBA00010942"/>
    </source>
</evidence>
<dbReference type="InterPro" id="IPR004764">
    <property type="entry name" value="MdtF-like"/>
</dbReference>
<feature type="transmembrane region" description="Helical" evidence="9">
    <location>
        <begin position="340"/>
        <end position="360"/>
    </location>
</feature>
<gene>
    <name evidence="11" type="ORF">E2B99_01855</name>
</gene>
<sequence>MMSRFFIDRPIFAWVLAIVVMALGALSIFTLPVERYPDIAPPTVRISANYSGASAKTVEDSVTQVLEQQIRGIDNLLYFSSTSSASGQVRISLTFAQGTDPDTAQVQVQNSISSSLNRLPQVVQQQGVTVSKSQGDSLMVIGIYDTSRKMSTVEISDYLINHVEPVLSRINGVGETNVFGSQYAMRIWLDPQKLNSYSLMPSDIRNAIEAQNTQVTAGEIGAQPAPPDQYLNVNVTALSRLQTPEQFGNIVLKAQPGGAVVYLKDVARVELGSENYSVSTGLNGFPSSGMSIDLATGANALDVADTIRSEMQQLEKQLPAGLKIAYPRDSTPFVTASIKGVVKTLIEAIILVVIVMFVFLQNWRATIIPAIAVPVVLLGTFGILAVLGLSINTLTLFAMVLAIGLLVDDAIVVVENVERVMHEQQLDARQATIESMQEITGALIGITLVLSAVFLPMAFFGGSIGVIYQQFSITIVSAMILSVLVALTLTPALCATLLKPSHQKDPHQGGFFGWFNRSFERLQHGYKNAVARMVGWPKLFMAGFIVISALVAVAYTSLPTSFLPDEDQGSLNVQFTLKEGAPLRETEQIGKQVSDYFLTKEKNNLNTVMIVLGRNFSGNGQNVGQAYVSLKHWDERSGKDNTAAAIIERANKYFKKVPDVKVNVNAPSVVRGLGQSNGFEFWLQDINNAGRDALIAAQERILNKANDNPNLRNVRMSGLEDKTQLHLNIDQSKAAIMGLSQSDINSTLSAAWGGVYVNDFIDRGRIKRVYIQGDMGSRSKPEDLAQWYVRGADGTMASFASFTTTDWIRNPQLLQRFNGISSMQINGNVAEGYSSGEAMITMQQLVNAEKGFGLAWSGLSYQEQQTTQQGIWLYIGSIAFIFLCLAALYESWTIPTAVMLVIPLGVLGAVLFTKLAGFSNDIYFQVAILATIGLSTKNAILIVEFAAAAQDKGSSILEAALEGARLRLRPIIMTSLAFVAGVIPLVFSAGAGAVSRQEIGVSIVGGVLFGTVLAVFYVPLFFVLVRKLFAGKTARV</sequence>
<proteinExistence type="inferred from homology"/>
<dbReference type="FunFam" id="3.30.2090.10:FF:000001">
    <property type="entry name" value="Efflux pump membrane transporter"/>
    <property type="match status" value="1"/>
</dbReference>
<keyword evidence="12" id="KW-1185">Reference proteome</keyword>
<dbReference type="GO" id="GO:0042910">
    <property type="term" value="F:xenobiotic transmembrane transporter activity"/>
    <property type="evidence" value="ECO:0007669"/>
    <property type="project" value="TreeGrafter"/>
</dbReference>
<evidence type="ECO:0000256" key="7">
    <source>
        <dbReference type="ARBA" id="ARBA00022989"/>
    </source>
</evidence>
<dbReference type="NCBIfam" id="NF000282">
    <property type="entry name" value="RND_permease_1"/>
    <property type="match status" value="1"/>
</dbReference>
<dbReference type="FunFam" id="1.20.1640.10:FF:000001">
    <property type="entry name" value="Efflux pump membrane transporter"/>
    <property type="match status" value="1"/>
</dbReference>
<evidence type="ECO:0000256" key="1">
    <source>
        <dbReference type="ARBA" id="ARBA00004429"/>
    </source>
</evidence>
<comment type="caution">
    <text evidence="11">The sequence shown here is derived from an EMBL/GenBank/DDBJ whole genome shotgun (WGS) entry which is preliminary data.</text>
</comment>
<evidence type="ECO:0000256" key="3">
    <source>
        <dbReference type="ARBA" id="ARBA00022448"/>
    </source>
</evidence>
<evidence type="ECO:0000259" key="10">
    <source>
        <dbReference type="PROSITE" id="PS50156"/>
    </source>
</evidence>
<dbReference type="SUPFAM" id="SSF82693">
    <property type="entry name" value="Multidrug efflux transporter AcrB pore domain, PN1, PN2, PC1 and PC2 subdomains"/>
    <property type="match status" value="4"/>
</dbReference>
<dbReference type="AlphaFoldDB" id="A0A4Y7XF74"/>
<dbReference type="InterPro" id="IPR027463">
    <property type="entry name" value="AcrB_DN_DC_subdom"/>
</dbReference>
<evidence type="ECO:0000313" key="12">
    <source>
        <dbReference type="Proteomes" id="UP000297834"/>
    </source>
</evidence>
<dbReference type="Gene3D" id="3.30.2090.10">
    <property type="entry name" value="Multidrug efflux transporter AcrB TolC docking domain, DN and DC subdomains"/>
    <property type="match status" value="2"/>
</dbReference>
<reference evidence="11 12" key="1">
    <citation type="submission" date="2019-03" db="EMBL/GenBank/DDBJ databases">
        <title>Alkanindiges illinoisensis: a potential pathogenic isolated from ascites of a gastric cancer patient with abdominal metastasis.</title>
        <authorList>
            <person name="Hu X."/>
            <person name="Yang B."/>
            <person name="Yan X."/>
            <person name="Lin L."/>
            <person name="Zhao H."/>
            <person name="Zhou F."/>
            <person name="Su B."/>
            <person name="Chen J."/>
            <person name="Rui Y."/>
            <person name="Wang Q."/>
            <person name="Zheng L."/>
        </authorList>
    </citation>
    <scope>NUCLEOTIDE SEQUENCE [LARGE SCALE GENOMIC DNA]</scope>
    <source>
        <strain evidence="11 12">NFYY 23406</strain>
    </source>
</reference>
<evidence type="ECO:0000256" key="4">
    <source>
        <dbReference type="ARBA" id="ARBA00022475"/>
    </source>
</evidence>
<dbReference type="InterPro" id="IPR000731">
    <property type="entry name" value="SSD"/>
</dbReference>
<keyword evidence="5 9" id="KW-0997">Cell inner membrane</keyword>
<dbReference type="SUPFAM" id="SSF82866">
    <property type="entry name" value="Multidrug efflux transporter AcrB transmembrane domain"/>
    <property type="match status" value="2"/>
</dbReference>
<evidence type="ECO:0000256" key="9">
    <source>
        <dbReference type="RuleBase" id="RU364070"/>
    </source>
</evidence>
<dbReference type="STRING" id="1120977.GCA_000619845_01442"/>
<dbReference type="RefSeq" id="WP_134243299.1">
    <property type="nucleotide sequence ID" value="NZ_SNTY01000008.1"/>
</dbReference>
<comment type="similarity">
    <text evidence="2 9">Belongs to the resistance-nodulation-cell division (RND) (TC 2.A.6) family.</text>
</comment>
<keyword evidence="8 9" id="KW-0472">Membrane</keyword>
<dbReference type="Gene3D" id="3.30.70.1430">
    <property type="entry name" value="Multidrug efflux transporter AcrB pore domain"/>
    <property type="match status" value="2"/>
</dbReference>
<feature type="transmembrane region" description="Helical" evidence="9">
    <location>
        <begin position="12"/>
        <end position="33"/>
    </location>
</feature>
<comment type="subcellular location">
    <subcellularLocation>
        <location evidence="1 9">Cell inner membrane</location>
        <topology evidence="1 9">Multi-pass membrane protein</topology>
    </subcellularLocation>
</comment>
<keyword evidence="4" id="KW-1003">Cell membrane</keyword>
<feature type="transmembrane region" description="Helical" evidence="9">
    <location>
        <begin position="367"/>
        <end position="391"/>
    </location>
</feature>
<accession>A0A4Y7XF74</accession>
<dbReference type="Gene3D" id="3.30.70.1440">
    <property type="entry name" value="Multidrug efflux transporter AcrB pore domain"/>
    <property type="match status" value="1"/>
</dbReference>
<keyword evidence="3 9" id="KW-0813">Transport</keyword>
<dbReference type="PRINTS" id="PR00702">
    <property type="entry name" value="ACRIFLAVINRP"/>
</dbReference>
<dbReference type="PANTHER" id="PTHR32063">
    <property type="match status" value="1"/>
</dbReference>
<feature type="domain" description="SSD" evidence="10">
    <location>
        <begin position="377"/>
        <end position="496"/>
    </location>
</feature>
<feature type="transmembrane region" description="Helical" evidence="9">
    <location>
        <begin position="896"/>
        <end position="916"/>
    </location>
</feature>
<feature type="transmembrane region" description="Helical" evidence="9">
    <location>
        <begin position="922"/>
        <end position="947"/>
    </location>
</feature>
<feature type="transmembrane region" description="Helical" evidence="9">
    <location>
        <begin position="471"/>
        <end position="498"/>
    </location>
</feature>
<dbReference type="PANTHER" id="PTHR32063:SF32">
    <property type="entry name" value="AMINOGLYCOSIDE EFFLUX PUMP-RELATED"/>
    <property type="match status" value="1"/>
</dbReference>
<feature type="transmembrane region" description="Helical" evidence="9">
    <location>
        <begin position="968"/>
        <end position="987"/>
    </location>
</feature>
<dbReference type="InterPro" id="IPR001036">
    <property type="entry name" value="Acrflvin-R"/>
</dbReference>
<dbReference type="GO" id="GO:0015562">
    <property type="term" value="F:efflux transmembrane transporter activity"/>
    <property type="evidence" value="ECO:0007669"/>
    <property type="project" value="InterPro"/>
</dbReference>
<dbReference type="GO" id="GO:0005886">
    <property type="term" value="C:plasma membrane"/>
    <property type="evidence" value="ECO:0007669"/>
    <property type="project" value="UniProtKB-SubCell"/>
</dbReference>
<name>A0A4Y7XF74_9GAMM</name>
<keyword evidence="7 9" id="KW-1133">Transmembrane helix</keyword>
<evidence type="ECO:0000256" key="6">
    <source>
        <dbReference type="ARBA" id="ARBA00022692"/>
    </source>
</evidence>
<dbReference type="FunFam" id="3.30.70.1430:FF:000001">
    <property type="entry name" value="Efflux pump membrane transporter"/>
    <property type="match status" value="1"/>
</dbReference>
<dbReference type="EMBL" id="SNTY01000008">
    <property type="protein sequence ID" value="TEU30425.1"/>
    <property type="molecule type" value="Genomic_DNA"/>
</dbReference>
<dbReference type="SUPFAM" id="SSF82714">
    <property type="entry name" value="Multidrug efflux transporter AcrB TolC docking domain, DN and DC subdomains"/>
    <property type="match status" value="2"/>
</dbReference>
<dbReference type="NCBIfam" id="TIGR00915">
    <property type="entry name" value="2A0602"/>
    <property type="match status" value="1"/>
</dbReference>
<evidence type="ECO:0000256" key="8">
    <source>
        <dbReference type="ARBA" id="ARBA00023136"/>
    </source>
</evidence>
<evidence type="ECO:0000313" key="11">
    <source>
        <dbReference type="EMBL" id="TEU30425.1"/>
    </source>
</evidence>
<dbReference type="PROSITE" id="PS50156">
    <property type="entry name" value="SSD"/>
    <property type="match status" value="1"/>
</dbReference>
<feature type="transmembrane region" description="Helical" evidence="9">
    <location>
        <begin position="439"/>
        <end position="459"/>
    </location>
</feature>
<dbReference type="Proteomes" id="UP000297834">
    <property type="component" value="Unassembled WGS sequence"/>
</dbReference>